<evidence type="ECO:0000313" key="3">
    <source>
        <dbReference type="Proteomes" id="UP000037393"/>
    </source>
</evidence>
<dbReference type="EMBL" id="JNGI01000067">
    <property type="protein sequence ID" value="KNC92913.1"/>
    <property type="molecule type" value="Genomic_DNA"/>
</dbReference>
<gene>
    <name evidence="2" type="ORF">GM31_21530</name>
</gene>
<evidence type="ECO:0008006" key="4">
    <source>
        <dbReference type="Google" id="ProtNLM"/>
    </source>
</evidence>
<dbReference type="GO" id="GO:0006351">
    <property type="term" value="P:DNA-templated transcription"/>
    <property type="evidence" value="ECO:0007669"/>
    <property type="project" value="InterPro"/>
</dbReference>
<name>A0A0L0GWM7_9ENTR</name>
<evidence type="ECO:0000256" key="1">
    <source>
        <dbReference type="SAM" id="MobiDB-lite"/>
    </source>
</evidence>
<protein>
    <recommendedName>
        <fullName evidence="4">CaiF/GrlA family transcriptional regulator</fullName>
    </recommendedName>
</protein>
<dbReference type="Pfam" id="PF07180">
    <property type="entry name" value="CaiF_GrlA"/>
    <property type="match status" value="1"/>
</dbReference>
<feature type="region of interest" description="Disordered" evidence="1">
    <location>
        <begin position="85"/>
        <end position="110"/>
    </location>
</feature>
<dbReference type="Gene3D" id="1.10.10.10">
    <property type="entry name" value="Winged helix-like DNA-binding domain superfamily/Winged helix DNA-binding domain"/>
    <property type="match status" value="1"/>
</dbReference>
<evidence type="ECO:0000313" key="2">
    <source>
        <dbReference type="EMBL" id="KNC92913.1"/>
    </source>
</evidence>
<feature type="compositionally biased region" description="Basic and acidic residues" evidence="1">
    <location>
        <begin position="97"/>
        <end position="106"/>
    </location>
</feature>
<dbReference type="PATRIC" id="fig|379893.4.peg.4366"/>
<dbReference type="InterPro" id="IPR020357">
    <property type="entry name" value="Tscrpt_reg_CaiF/GrlA"/>
</dbReference>
<dbReference type="RefSeq" id="WP_124965956.1">
    <property type="nucleotide sequence ID" value="NZ_JNGI01000067.1"/>
</dbReference>
<feature type="non-terminal residue" evidence="2">
    <location>
        <position position="1"/>
    </location>
</feature>
<dbReference type="InterPro" id="IPR036388">
    <property type="entry name" value="WH-like_DNA-bd_sf"/>
</dbReference>
<reference evidence="2 3" key="1">
    <citation type="journal article" date="2015" name="Appl. Environ. Microbiol.">
        <title>The Enterobacterium Trabulsiella odontotermitis Presents Novel Adaptations Related to Its Association with Fungus-Growing Termites.</title>
        <authorList>
            <person name="Sapountzis P."/>
            <person name="Gruntjes T."/>
            <person name="Otani S."/>
            <person name="Estevez J."/>
            <person name="da Costa R.R."/>
            <person name="Plunkett G.3rd."/>
            <person name="Perna N.T."/>
            <person name="Poulsen M."/>
        </authorList>
    </citation>
    <scope>NUCLEOTIDE SEQUENCE [LARGE SCALE GENOMIC DNA]</scope>
    <source>
        <strain evidence="2 3">12</strain>
    </source>
</reference>
<organism evidence="2 3">
    <name type="scientific">Trabulsiella odontotermitis</name>
    <dbReference type="NCBI Taxonomy" id="379893"/>
    <lineage>
        <taxon>Bacteria</taxon>
        <taxon>Pseudomonadati</taxon>
        <taxon>Pseudomonadota</taxon>
        <taxon>Gammaproteobacteria</taxon>
        <taxon>Enterobacterales</taxon>
        <taxon>Enterobacteriaceae</taxon>
        <taxon>Trabulsiella</taxon>
    </lineage>
</organism>
<dbReference type="Proteomes" id="UP000037393">
    <property type="component" value="Unassembled WGS sequence"/>
</dbReference>
<sequence>VPAGAPLWLAVASWGWQLGSAIGRDDVARAFRISARRAADVMTYLMNDRSDVVTIEKTIVHQGSGHRVAMYRIVAICQKEKARPAPLPCSTSARSSTPEERRRQEETMAQARHLFLHQRHLSPGA</sequence>
<accession>A0A0L0GWM7</accession>
<dbReference type="AlphaFoldDB" id="A0A0L0GWM7"/>
<comment type="caution">
    <text evidence="2">The sequence shown here is derived from an EMBL/GenBank/DDBJ whole genome shotgun (WGS) entry which is preliminary data.</text>
</comment>
<keyword evidence="3" id="KW-1185">Reference proteome</keyword>
<proteinExistence type="predicted"/>